<evidence type="ECO:0000313" key="2">
    <source>
        <dbReference type="Proteomes" id="UP000004095"/>
    </source>
</evidence>
<keyword evidence="2" id="KW-1185">Reference proteome</keyword>
<gene>
    <name evidence="1" type="ORF">M23134_07966</name>
</gene>
<comment type="caution">
    <text evidence="1">The sequence shown here is derived from an EMBL/GenBank/DDBJ whole genome shotgun (WGS) entry which is preliminary data.</text>
</comment>
<accession>A1ZWI9</accession>
<organism evidence="1 2">
    <name type="scientific">Microscilla marina ATCC 23134</name>
    <dbReference type="NCBI Taxonomy" id="313606"/>
    <lineage>
        <taxon>Bacteria</taxon>
        <taxon>Pseudomonadati</taxon>
        <taxon>Bacteroidota</taxon>
        <taxon>Cytophagia</taxon>
        <taxon>Cytophagales</taxon>
        <taxon>Microscillaceae</taxon>
        <taxon>Microscilla</taxon>
    </lineage>
</organism>
<reference evidence="1 2" key="1">
    <citation type="submission" date="2007-01" db="EMBL/GenBank/DDBJ databases">
        <authorList>
            <person name="Haygood M."/>
            <person name="Podell S."/>
            <person name="Anderson C."/>
            <person name="Hopkinson B."/>
            <person name="Roe K."/>
            <person name="Barbeau K."/>
            <person name="Gaasterland T."/>
            <person name="Ferriera S."/>
            <person name="Johnson J."/>
            <person name="Kravitz S."/>
            <person name="Beeson K."/>
            <person name="Sutton G."/>
            <person name="Rogers Y.-H."/>
            <person name="Friedman R."/>
            <person name="Frazier M."/>
            <person name="Venter J.C."/>
        </authorList>
    </citation>
    <scope>NUCLEOTIDE SEQUENCE [LARGE SCALE GENOMIC DNA]</scope>
    <source>
        <strain evidence="1 2">ATCC 23134</strain>
    </source>
</reference>
<protein>
    <submittedName>
        <fullName evidence="1">Uncharacterized protein</fullName>
    </submittedName>
</protein>
<evidence type="ECO:0000313" key="1">
    <source>
        <dbReference type="EMBL" id="EAY25229.1"/>
    </source>
</evidence>
<sequence length="44" mass="5401">MNYVLYAWFRLQKKHYFSIIFYFIEKQEMTCLSGLILFGKNNAM</sequence>
<name>A1ZWI9_MICM2</name>
<dbReference type="Proteomes" id="UP000004095">
    <property type="component" value="Unassembled WGS sequence"/>
</dbReference>
<dbReference type="EMBL" id="AAWS01000052">
    <property type="protein sequence ID" value="EAY25229.1"/>
    <property type="molecule type" value="Genomic_DNA"/>
</dbReference>
<proteinExistence type="predicted"/>
<dbReference type="AlphaFoldDB" id="A1ZWI9"/>